<dbReference type="Proteomes" id="UP000642094">
    <property type="component" value="Unassembled WGS sequence"/>
</dbReference>
<reference evidence="1 2" key="1">
    <citation type="journal article" date="2020" name="ISME J.">
        <title>Comparative genomics reveals insights into cyanobacterial evolution and habitat adaptation.</title>
        <authorList>
            <person name="Chen M.Y."/>
            <person name="Teng W.K."/>
            <person name="Zhao L."/>
            <person name="Hu C.X."/>
            <person name="Zhou Y.K."/>
            <person name="Han B.P."/>
            <person name="Song L.R."/>
            <person name="Shu W.S."/>
        </authorList>
    </citation>
    <scope>NUCLEOTIDE SEQUENCE [LARGE SCALE GENOMIC DNA]</scope>
    <source>
        <strain evidence="1 2">FACHB-723</strain>
    </source>
</reference>
<protein>
    <submittedName>
        <fullName evidence="1">Uncharacterized protein</fullName>
    </submittedName>
</protein>
<organism evidence="1 2">
    <name type="scientific">Pseudanabaena mucicola FACHB-723</name>
    <dbReference type="NCBI Taxonomy" id="2692860"/>
    <lineage>
        <taxon>Bacteria</taxon>
        <taxon>Bacillati</taxon>
        <taxon>Cyanobacteriota</taxon>
        <taxon>Cyanophyceae</taxon>
        <taxon>Pseudanabaenales</taxon>
        <taxon>Pseudanabaenaceae</taxon>
        <taxon>Pseudanabaena</taxon>
    </lineage>
</organism>
<keyword evidence="2" id="KW-1185">Reference proteome</keyword>
<evidence type="ECO:0000313" key="2">
    <source>
        <dbReference type="Proteomes" id="UP000642094"/>
    </source>
</evidence>
<sequence>MNSTFRLKSSIALLALGTAMLLAPKQPTRATLSNAIRAYQPAIAASAVGAIATTMLDEIV</sequence>
<accession>A0ABR7ZST6</accession>
<dbReference type="RefSeq" id="WP_190401910.1">
    <property type="nucleotide sequence ID" value="NZ_JACJQB010000002.1"/>
</dbReference>
<evidence type="ECO:0000313" key="1">
    <source>
        <dbReference type="EMBL" id="MBD2187038.1"/>
    </source>
</evidence>
<name>A0ABR7ZST6_9CYAN</name>
<proteinExistence type="predicted"/>
<comment type="caution">
    <text evidence="1">The sequence shown here is derived from an EMBL/GenBank/DDBJ whole genome shotgun (WGS) entry which is preliminary data.</text>
</comment>
<gene>
    <name evidence="1" type="ORF">H6F41_02630</name>
</gene>
<dbReference type="EMBL" id="JACJQB010000002">
    <property type="protein sequence ID" value="MBD2187038.1"/>
    <property type="molecule type" value="Genomic_DNA"/>
</dbReference>